<feature type="repeat" description="WD" evidence="3">
    <location>
        <begin position="402"/>
        <end position="420"/>
    </location>
</feature>
<gene>
    <name evidence="5" type="ORF">HJC23_000384</name>
</gene>
<evidence type="ECO:0000256" key="4">
    <source>
        <dbReference type="SAM" id="MobiDB-lite"/>
    </source>
</evidence>
<dbReference type="Proteomes" id="UP001516023">
    <property type="component" value="Unassembled WGS sequence"/>
</dbReference>
<feature type="compositionally biased region" description="Basic and acidic residues" evidence="4">
    <location>
        <begin position="62"/>
        <end position="73"/>
    </location>
</feature>
<keyword evidence="2" id="KW-0677">Repeat</keyword>
<evidence type="ECO:0000256" key="2">
    <source>
        <dbReference type="ARBA" id="ARBA00022737"/>
    </source>
</evidence>
<keyword evidence="1 3" id="KW-0853">WD repeat</keyword>
<comment type="caution">
    <text evidence="5">The sequence shown here is derived from an EMBL/GenBank/DDBJ whole genome shotgun (WGS) entry which is preliminary data.</text>
</comment>
<dbReference type="Pfam" id="PF00400">
    <property type="entry name" value="WD40"/>
    <property type="match status" value="6"/>
</dbReference>
<dbReference type="PANTHER" id="PTHR19879">
    <property type="entry name" value="TRANSCRIPTION INITIATION FACTOR TFIID"/>
    <property type="match status" value="1"/>
</dbReference>
<reference evidence="5 6" key="1">
    <citation type="journal article" date="2020" name="G3 (Bethesda)">
        <title>Improved Reference Genome for Cyclotella cryptica CCMP332, a Model for Cell Wall Morphogenesis, Salinity Adaptation, and Lipid Production in Diatoms (Bacillariophyta).</title>
        <authorList>
            <person name="Roberts W.R."/>
            <person name="Downey K.M."/>
            <person name="Ruck E.C."/>
            <person name="Traller J.C."/>
            <person name="Alverson A.J."/>
        </authorList>
    </citation>
    <scope>NUCLEOTIDE SEQUENCE [LARGE SCALE GENOMIC DNA]</scope>
    <source>
        <strain evidence="5 6">CCMP332</strain>
    </source>
</reference>
<dbReference type="PROSITE" id="PS50294">
    <property type="entry name" value="WD_REPEATS_REGION"/>
    <property type="match status" value="4"/>
</dbReference>
<protein>
    <recommendedName>
        <fullName evidence="7">Lissencephaly-1 homolog</fullName>
    </recommendedName>
</protein>
<evidence type="ECO:0008006" key="7">
    <source>
        <dbReference type="Google" id="ProtNLM"/>
    </source>
</evidence>
<dbReference type="PANTHER" id="PTHR19879:SF9">
    <property type="entry name" value="TRANSCRIPTION INITIATION FACTOR TFIID SUBUNIT 5"/>
    <property type="match status" value="1"/>
</dbReference>
<feature type="repeat" description="WD" evidence="3">
    <location>
        <begin position="427"/>
        <end position="468"/>
    </location>
</feature>
<dbReference type="PROSITE" id="PS00678">
    <property type="entry name" value="WD_REPEATS_1"/>
    <property type="match status" value="2"/>
</dbReference>
<feature type="repeat" description="WD" evidence="3">
    <location>
        <begin position="140"/>
        <end position="181"/>
    </location>
</feature>
<sequence length="504" mass="54378">HPPNARPQNQTMVLTDRQRTDLHAGIYEYLVSRGPDFADVAKALAAADPDACQSKSNDTGDDASKTPPNDHRMAHPCSKRNGPPSLRVLDLEKQLAANAKHHAHRNAALGIDATADMAGGGSSGGRERRFLPRQPCTHTLQSHSAGISALSVHPVYTMTASGSEDGTIKLWDYESGDYMRTLRGHTNVVTGVDFSPSGMYLVSCSTDLSVKIWEVKDSFGCVRTLRGHDHTVSDVRFVPPALGAIYLNGGGEKTGGGGVDAASAQAKFVVTASRDGTVKFWDLETGFCDATVSDHGDWVRCLAVRGARGSAGGGEESKESDAADGAENATDSLALVASSGNDRTIYVYNAYDKREKVAELRGHDHVVESLSFLCTSMLPQERKISTTASARTKSSTSSPWDYLASASRDRTVRLWSVSNGGSCLMTFRAHENWVRGVLVHPSGNYVLSCGDDRSIRVFDVKSNRCLRTIEEAHPHFVTCITMHHTLPIMISGGVDNSVKCWQLD</sequence>
<name>A0ABD3PBJ9_9STRA</name>
<dbReference type="InterPro" id="IPR036322">
    <property type="entry name" value="WD40_repeat_dom_sf"/>
</dbReference>
<keyword evidence="6" id="KW-1185">Reference proteome</keyword>
<evidence type="ECO:0000313" key="6">
    <source>
        <dbReference type="Proteomes" id="UP001516023"/>
    </source>
</evidence>
<feature type="repeat" description="WD" evidence="3">
    <location>
        <begin position="268"/>
        <end position="291"/>
    </location>
</feature>
<dbReference type="PRINTS" id="PR00320">
    <property type="entry name" value="GPROTEINBRPT"/>
</dbReference>
<evidence type="ECO:0000313" key="5">
    <source>
        <dbReference type="EMBL" id="KAL3783795.1"/>
    </source>
</evidence>
<dbReference type="InterPro" id="IPR019775">
    <property type="entry name" value="WD40_repeat_CS"/>
</dbReference>
<dbReference type="InterPro" id="IPR015943">
    <property type="entry name" value="WD40/YVTN_repeat-like_dom_sf"/>
</dbReference>
<proteinExistence type="predicted"/>
<accession>A0ABD3PBJ9</accession>
<feature type="repeat" description="WD" evidence="3">
    <location>
        <begin position="182"/>
        <end position="216"/>
    </location>
</feature>
<evidence type="ECO:0000256" key="1">
    <source>
        <dbReference type="ARBA" id="ARBA00022574"/>
    </source>
</evidence>
<feature type="non-terminal residue" evidence="5">
    <location>
        <position position="1"/>
    </location>
</feature>
<dbReference type="InterPro" id="IPR020472">
    <property type="entry name" value="WD40_PAC1"/>
</dbReference>
<feature type="repeat" description="WD" evidence="3">
    <location>
        <begin position="470"/>
        <end position="504"/>
    </location>
</feature>
<dbReference type="SUPFAM" id="SSF50978">
    <property type="entry name" value="WD40 repeat-like"/>
    <property type="match status" value="1"/>
</dbReference>
<dbReference type="PROSITE" id="PS50082">
    <property type="entry name" value="WD_REPEATS_2"/>
    <property type="match status" value="6"/>
</dbReference>
<dbReference type="InterPro" id="IPR001680">
    <property type="entry name" value="WD40_rpt"/>
</dbReference>
<dbReference type="CDD" id="cd00200">
    <property type="entry name" value="WD40"/>
    <property type="match status" value="1"/>
</dbReference>
<dbReference type="SMART" id="SM00320">
    <property type="entry name" value="WD40"/>
    <property type="match status" value="7"/>
</dbReference>
<organism evidence="5 6">
    <name type="scientific">Cyclotella cryptica</name>
    <dbReference type="NCBI Taxonomy" id="29204"/>
    <lineage>
        <taxon>Eukaryota</taxon>
        <taxon>Sar</taxon>
        <taxon>Stramenopiles</taxon>
        <taxon>Ochrophyta</taxon>
        <taxon>Bacillariophyta</taxon>
        <taxon>Coscinodiscophyceae</taxon>
        <taxon>Thalassiosirophycidae</taxon>
        <taxon>Stephanodiscales</taxon>
        <taxon>Stephanodiscaceae</taxon>
        <taxon>Cyclotella</taxon>
    </lineage>
</organism>
<dbReference type="Gene3D" id="2.130.10.10">
    <property type="entry name" value="YVTN repeat-like/Quinoprotein amine dehydrogenase"/>
    <property type="match status" value="1"/>
</dbReference>
<dbReference type="EMBL" id="JABMIG020000251">
    <property type="protein sequence ID" value="KAL3783795.1"/>
    <property type="molecule type" value="Genomic_DNA"/>
</dbReference>
<feature type="region of interest" description="Disordered" evidence="4">
    <location>
        <begin position="50"/>
        <end position="83"/>
    </location>
</feature>
<dbReference type="AlphaFoldDB" id="A0ABD3PBJ9"/>
<evidence type="ECO:0000256" key="3">
    <source>
        <dbReference type="PROSITE-ProRule" id="PRU00221"/>
    </source>
</evidence>